<evidence type="ECO:0000313" key="3">
    <source>
        <dbReference type="Proteomes" id="UP000622653"/>
    </source>
</evidence>
<organism evidence="2 3">
    <name type="scientific">Savagea serpentis</name>
    <dbReference type="NCBI Taxonomy" id="2785297"/>
    <lineage>
        <taxon>Bacteria</taxon>
        <taxon>Bacillati</taxon>
        <taxon>Bacillota</taxon>
        <taxon>Bacilli</taxon>
        <taxon>Bacillales</taxon>
        <taxon>Caryophanaceae</taxon>
        <taxon>Savagea</taxon>
    </lineage>
</organism>
<dbReference type="AlphaFoldDB" id="A0A8J7G324"/>
<gene>
    <name evidence="1" type="ORF">IRY55_02475</name>
    <name evidence="2" type="ORF">IRY55_02480</name>
</gene>
<keyword evidence="3" id="KW-1185">Reference proteome</keyword>
<sequence length="93" mass="10675">MVEIVEQHNEEEYVVIINNGGVALHKDLIKKMYDSGIDFYSNNGVTPTYNIYTEDGSAMLAHKLTFDKNGANYEFIGHTTDNDEFFEMLNEEM</sequence>
<name>A0A8J7G324_9BACL</name>
<protein>
    <submittedName>
        <fullName evidence="2">Uncharacterized protein</fullName>
    </submittedName>
</protein>
<reference evidence="2" key="1">
    <citation type="submission" date="2020-11" db="EMBL/GenBank/DDBJ databases">
        <title>Multidrug resistant novel bacterium Savagea serpentis sp. nov., isolated from the scats of a vine snake (Ahaetulla nasuta).</title>
        <authorList>
            <person name="Venkata Ramana V."/>
            <person name="Vikas Patil S."/>
            <person name="Yogita Lugani V."/>
        </authorList>
    </citation>
    <scope>NUCLEOTIDE SEQUENCE</scope>
    <source>
        <strain evidence="2">SN6</strain>
    </source>
</reference>
<dbReference type="EMBL" id="JADKPV010000001">
    <property type="protein sequence ID" value="MBF4500217.1"/>
    <property type="molecule type" value="Genomic_DNA"/>
</dbReference>
<accession>A0A8J7G324</accession>
<proteinExistence type="predicted"/>
<evidence type="ECO:0000313" key="1">
    <source>
        <dbReference type="EMBL" id="MBF4500216.1"/>
    </source>
</evidence>
<dbReference type="RefSeq" id="WP_194561666.1">
    <property type="nucleotide sequence ID" value="NZ_JADKPV010000001.1"/>
</dbReference>
<dbReference type="EMBL" id="JADKPV010000001">
    <property type="protein sequence ID" value="MBF4500216.1"/>
    <property type="molecule type" value="Genomic_DNA"/>
</dbReference>
<dbReference type="Proteomes" id="UP000622653">
    <property type="component" value="Unassembled WGS sequence"/>
</dbReference>
<comment type="caution">
    <text evidence="2">The sequence shown here is derived from an EMBL/GenBank/DDBJ whole genome shotgun (WGS) entry which is preliminary data.</text>
</comment>
<evidence type="ECO:0000313" key="2">
    <source>
        <dbReference type="EMBL" id="MBF4500217.1"/>
    </source>
</evidence>